<accession>A0A078J541</accession>
<dbReference type="Pfam" id="PF16029">
    <property type="entry name" value="DUF4787"/>
    <property type="match status" value="1"/>
</dbReference>
<feature type="signal peptide" evidence="1">
    <location>
        <begin position="1"/>
        <end position="27"/>
    </location>
</feature>
<feature type="chain" id="PRO_5044539860" evidence="1">
    <location>
        <begin position="28"/>
        <end position="121"/>
    </location>
</feature>
<dbReference type="KEGG" id="bna:106432526"/>
<dbReference type="Proteomes" id="UP000028999">
    <property type="component" value="Unassembled WGS sequence"/>
</dbReference>
<gene>
    <name evidence="2" type="primary">BnaAnng15930D</name>
    <name evidence="2" type="ORF">GSBRNA2T00025866001</name>
</gene>
<dbReference type="GeneID" id="106432526"/>
<evidence type="ECO:0000256" key="1">
    <source>
        <dbReference type="SAM" id="SignalP"/>
    </source>
</evidence>
<sequence>MGISRARSSTVCILLLLSLSLFPCAFSKSPRPISDVEIREKKNQCYADIDSGLWGWQCKASAIAKENCALRCLSPVCYELIYESDPLEEGEKDLIRSQEYKYCMYKSSLGESLDGVRGSFL</sequence>
<dbReference type="RefSeq" id="XP_013728826.1">
    <property type="nucleotide sequence ID" value="XM_013873372.3"/>
</dbReference>
<name>A0A078J541_BRANA</name>
<dbReference type="AlphaFoldDB" id="A0A078J541"/>
<keyword evidence="3" id="KW-1185">Reference proteome</keyword>
<dbReference type="PANTHER" id="PTHR35455">
    <property type="entry name" value="UNNAMED PRODUCT"/>
    <property type="match status" value="1"/>
</dbReference>
<dbReference type="STRING" id="3708.A0A078J541"/>
<keyword evidence="1" id="KW-0732">Signal</keyword>
<organism evidence="2 3">
    <name type="scientific">Brassica napus</name>
    <name type="common">Rape</name>
    <dbReference type="NCBI Taxonomy" id="3708"/>
    <lineage>
        <taxon>Eukaryota</taxon>
        <taxon>Viridiplantae</taxon>
        <taxon>Streptophyta</taxon>
        <taxon>Embryophyta</taxon>
        <taxon>Tracheophyta</taxon>
        <taxon>Spermatophyta</taxon>
        <taxon>Magnoliopsida</taxon>
        <taxon>eudicotyledons</taxon>
        <taxon>Gunneridae</taxon>
        <taxon>Pentapetalae</taxon>
        <taxon>rosids</taxon>
        <taxon>malvids</taxon>
        <taxon>Brassicales</taxon>
        <taxon>Brassicaceae</taxon>
        <taxon>Brassiceae</taxon>
        <taxon>Brassica</taxon>
    </lineage>
</organism>
<dbReference type="OMA" id="LIARENC"/>
<dbReference type="Gramene" id="CDY59307">
    <property type="protein sequence ID" value="CDY59307"/>
    <property type="gene ID" value="GSBRNA2T00025866001"/>
</dbReference>
<protein>
    <submittedName>
        <fullName evidence="2">BnaAnng15930D protein</fullName>
    </submittedName>
</protein>
<dbReference type="PANTHER" id="PTHR35455:SF1">
    <property type="entry name" value="AGAP005842-PA"/>
    <property type="match status" value="1"/>
</dbReference>
<evidence type="ECO:0000313" key="2">
    <source>
        <dbReference type="EMBL" id="CDY59307.1"/>
    </source>
</evidence>
<proteinExistence type="predicted"/>
<dbReference type="InterPro" id="IPR031985">
    <property type="entry name" value="DUF4787"/>
</dbReference>
<dbReference type="OrthoDB" id="1915375at2759"/>
<evidence type="ECO:0000313" key="3">
    <source>
        <dbReference type="Proteomes" id="UP000028999"/>
    </source>
</evidence>
<dbReference type="PaxDb" id="3708-A0A078J541"/>
<dbReference type="EMBL" id="LK033749">
    <property type="protein sequence ID" value="CDY59307.1"/>
    <property type="molecule type" value="Genomic_DNA"/>
</dbReference>
<reference evidence="2 3" key="1">
    <citation type="journal article" date="2014" name="Science">
        <title>Plant genetics. Early allopolyploid evolution in the post-Neolithic Brassica napus oilseed genome.</title>
        <authorList>
            <person name="Chalhoub B."/>
            <person name="Denoeud F."/>
            <person name="Liu S."/>
            <person name="Parkin I.A."/>
            <person name="Tang H."/>
            <person name="Wang X."/>
            <person name="Chiquet J."/>
            <person name="Belcram H."/>
            <person name="Tong C."/>
            <person name="Samans B."/>
            <person name="Correa M."/>
            <person name="Da Silva C."/>
            <person name="Just J."/>
            <person name="Falentin C."/>
            <person name="Koh C.S."/>
            <person name="Le Clainche I."/>
            <person name="Bernard M."/>
            <person name="Bento P."/>
            <person name="Noel B."/>
            <person name="Labadie K."/>
            <person name="Alberti A."/>
            <person name="Charles M."/>
            <person name="Arnaud D."/>
            <person name="Guo H."/>
            <person name="Daviaud C."/>
            <person name="Alamery S."/>
            <person name="Jabbari K."/>
            <person name="Zhao M."/>
            <person name="Edger P.P."/>
            <person name="Chelaifa H."/>
            <person name="Tack D."/>
            <person name="Lassalle G."/>
            <person name="Mestiri I."/>
            <person name="Schnel N."/>
            <person name="Le Paslier M.C."/>
            <person name="Fan G."/>
            <person name="Renault V."/>
            <person name="Bayer P.E."/>
            <person name="Golicz A.A."/>
            <person name="Manoli S."/>
            <person name="Lee T.H."/>
            <person name="Thi V.H."/>
            <person name="Chalabi S."/>
            <person name="Hu Q."/>
            <person name="Fan C."/>
            <person name="Tollenaere R."/>
            <person name="Lu Y."/>
            <person name="Battail C."/>
            <person name="Shen J."/>
            <person name="Sidebottom C.H."/>
            <person name="Wang X."/>
            <person name="Canaguier A."/>
            <person name="Chauveau A."/>
            <person name="Berard A."/>
            <person name="Deniot G."/>
            <person name="Guan M."/>
            <person name="Liu Z."/>
            <person name="Sun F."/>
            <person name="Lim Y.P."/>
            <person name="Lyons E."/>
            <person name="Town C.D."/>
            <person name="Bancroft I."/>
            <person name="Wang X."/>
            <person name="Meng J."/>
            <person name="Ma J."/>
            <person name="Pires J.C."/>
            <person name="King G.J."/>
            <person name="Brunel D."/>
            <person name="Delourme R."/>
            <person name="Renard M."/>
            <person name="Aury J.M."/>
            <person name="Adams K.L."/>
            <person name="Batley J."/>
            <person name="Snowdon R.J."/>
            <person name="Tost J."/>
            <person name="Edwards D."/>
            <person name="Zhou Y."/>
            <person name="Hua W."/>
            <person name="Sharpe A.G."/>
            <person name="Paterson A.H."/>
            <person name="Guan C."/>
            <person name="Wincker P."/>
        </authorList>
    </citation>
    <scope>NUCLEOTIDE SEQUENCE [LARGE SCALE GENOMIC DNA]</scope>
    <source>
        <strain evidence="3">cv. Darmor-bzh</strain>
    </source>
</reference>